<sequence length="400" mass="44801">MKGGGTLSVDWLQALLATSVQQQCTVAVWRLPEQQNISVLVSFSGVQTVVDFQKSATLSGFAVTPFYTSGNEIQLVKPDMLFDSNFGDWRIQPHADRNKVNAFLRLLKKQLSSSTDNMSWFVHTSANQQYQADKTAYTKLVAKALGKIQQKTFDKVVLARQKIMTLSASVHPADLFSACLKLYRAGMVSLISAPNLGTWVGASPERLISRDKQGTIRTTALAATQPVPEHVSTSARQSWDNINWSHKARKEQAFVSRFIRDCYQRIGLKNLVEHGPGTVAAYDMLHLQTDFMIEHETTDYLPFLLLAQLHPTPAVCGMDRTAARQFILAEERFSRQLYSGYLGPVNLGGETHLFVNLRCMQFFKQTAALYAGAGITMDSVPEKEWQETELKMQTLSELLR</sequence>
<feature type="domain" description="Chorismate-utilising enzyme C-terminal" evidence="6">
    <location>
        <begin position="134"/>
        <end position="391"/>
    </location>
</feature>
<dbReference type="GO" id="GO:0008909">
    <property type="term" value="F:isochorismate synthase activity"/>
    <property type="evidence" value="ECO:0007669"/>
    <property type="project" value="UniProtKB-EC"/>
</dbReference>
<dbReference type="OrthoDB" id="9806579at2"/>
<dbReference type="EC" id="5.4.4.2" evidence="3"/>
<dbReference type="PANTHER" id="PTHR42839">
    <property type="entry name" value="ISOCHORISMATE SYNTHASE ENTC"/>
    <property type="match status" value="1"/>
</dbReference>
<dbReference type="NCBIfam" id="TIGR00543">
    <property type="entry name" value="isochor_syn"/>
    <property type="match status" value="1"/>
</dbReference>
<evidence type="ECO:0000256" key="3">
    <source>
        <dbReference type="ARBA" id="ARBA00012824"/>
    </source>
</evidence>
<keyword evidence="4 7" id="KW-0413">Isomerase</keyword>
<evidence type="ECO:0000256" key="4">
    <source>
        <dbReference type="ARBA" id="ARBA00023235"/>
    </source>
</evidence>
<comment type="catalytic activity">
    <reaction evidence="1">
        <text>chorismate = isochorismate</text>
        <dbReference type="Rhea" id="RHEA:18985"/>
        <dbReference type="ChEBI" id="CHEBI:29748"/>
        <dbReference type="ChEBI" id="CHEBI:29780"/>
        <dbReference type="EC" id="5.4.4.2"/>
    </reaction>
</comment>
<evidence type="ECO:0000256" key="2">
    <source>
        <dbReference type="ARBA" id="ARBA00005297"/>
    </source>
</evidence>
<evidence type="ECO:0000313" key="7">
    <source>
        <dbReference type="EMBL" id="SEH06961.1"/>
    </source>
</evidence>
<dbReference type="EMBL" id="FMSV02000512">
    <property type="protein sequence ID" value="SEH06961.1"/>
    <property type="molecule type" value="Genomic_DNA"/>
</dbReference>
<organism evidence="7 8">
    <name type="scientific">Candidatus Venteria ishoeyi</name>
    <dbReference type="NCBI Taxonomy" id="1899563"/>
    <lineage>
        <taxon>Bacteria</taxon>
        <taxon>Pseudomonadati</taxon>
        <taxon>Pseudomonadota</taxon>
        <taxon>Gammaproteobacteria</taxon>
        <taxon>Thiotrichales</taxon>
        <taxon>Thiotrichaceae</taxon>
        <taxon>Venteria</taxon>
    </lineage>
</organism>
<evidence type="ECO:0000259" key="6">
    <source>
        <dbReference type="Pfam" id="PF00425"/>
    </source>
</evidence>
<dbReference type="InterPro" id="IPR004561">
    <property type="entry name" value="IsoChor_synthase"/>
</dbReference>
<evidence type="ECO:0000256" key="1">
    <source>
        <dbReference type="ARBA" id="ARBA00000799"/>
    </source>
</evidence>
<dbReference type="RefSeq" id="WP_146066774.1">
    <property type="nucleotide sequence ID" value="NZ_FMSV02000512.1"/>
</dbReference>
<dbReference type="InterPro" id="IPR005801">
    <property type="entry name" value="ADC_synthase"/>
</dbReference>
<dbReference type="Proteomes" id="UP000236724">
    <property type="component" value="Unassembled WGS sequence"/>
</dbReference>
<dbReference type="AlphaFoldDB" id="A0A1H6FC48"/>
<comment type="similarity">
    <text evidence="2">Belongs to the isochorismate synthase family.</text>
</comment>
<dbReference type="SUPFAM" id="SSF56322">
    <property type="entry name" value="ADC synthase"/>
    <property type="match status" value="1"/>
</dbReference>
<keyword evidence="8" id="KW-1185">Reference proteome</keyword>
<reference evidence="7 8" key="1">
    <citation type="submission" date="2016-10" db="EMBL/GenBank/DDBJ databases">
        <authorList>
            <person name="de Groot N.N."/>
        </authorList>
    </citation>
    <scope>NUCLEOTIDE SEQUENCE [LARGE SCALE GENOMIC DNA]</scope>
    <source>
        <strain evidence="7">MBHS1</strain>
    </source>
</reference>
<dbReference type="Gene3D" id="3.60.120.10">
    <property type="entry name" value="Anthranilate synthase"/>
    <property type="match status" value="1"/>
</dbReference>
<proteinExistence type="inferred from homology"/>
<accession>A0A1H6FC48</accession>
<evidence type="ECO:0000256" key="5">
    <source>
        <dbReference type="ARBA" id="ARBA00041564"/>
    </source>
</evidence>
<gene>
    <name evidence="7" type="primary">menF</name>
    <name evidence="7" type="ORF">MBHS_02827</name>
</gene>
<evidence type="ECO:0000313" key="8">
    <source>
        <dbReference type="Proteomes" id="UP000236724"/>
    </source>
</evidence>
<dbReference type="InterPro" id="IPR015890">
    <property type="entry name" value="Chorismate_C"/>
</dbReference>
<dbReference type="PANTHER" id="PTHR42839:SF2">
    <property type="entry name" value="ISOCHORISMATE SYNTHASE ENTC"/>
    <property type="match status" value="1"/>
</dbReference>
<protein>
    <recommendedName>
        <fullName evidence="3">isochorismate synthase</fullName>
        <ecNumber evidence="3">5.4.4.2</ecNumber>
    </recommendedName>
    <alternativeName>
        <fullName evidence="5">Isochorismate mutase</fullName>
    </alternativeName>
</protein>
<dbReference type="Pfam" id="PF00425">
    <property type="entry name" value="Chorismate_bind"/>
    <property type="match status" value="1"/>
</dbReference>
<name>A0A1H6FC48_9GAMM</name>